<dbReference type="InterPro" id="IPR032421">
    <property type="entry name" value="PMT_4TMC"/>
</dbReference>
<feature type="domain" description="MIR" evidence="16">
    <location>
        <begin position="359"/>
        <end position="416"/>
    </location>
</feature>
<name>A0ABD0LBL5_9CAEN</name>
<dbReference type="Proteomes" id="UP001519460">
    <property type="component" value="Unassembled WGS sequence"/>
</dbReference>
<dbReference type="Gene3D" id="2.80.10.50">
    <property type="match status" value="1"/>
</dbReference>
<evidence type="ECO:0000259" key="16">
    <source>
        <dbReference type="PROSITE" id="PS50919"/>
    </source>
</evidence>
<evidence type="ECO:0000256" key="3">
    <source>
        <dbReference type="ARBA" id="ARBA00007222"/>
    </source>
</evidence>
<protein>
    <recommendedName>
        <fullName evidence="4">dolichyl-phosphate-mannose--protein mannosyltransferase</fullName>
        <ecNumber evidence="4">2.4.1.109</ecNumber>
    </recommendedName>
</protein>
<evidence type="ECO:0000313" key="18">
    <source>
        <dbReference type="Proteomes" id="UP001519460"/>
    </source>
</evidence>
<dbReference type="Pfam" id="PF02366">
    <property type="entry name" value="PMT"/>
    <property type="match status" value="1"/>
</dbReference>
<evidence type="ECO:0000256" key="2">
    <source>
        <dbReference type="ARBA" id="ARBA00004922"/>
    </source>
</evidence>
<feature type="domain" description="MIR" evidence="16">
    <location>
        <begin position="284"/>
        <end position="348"/>
    </location>
</feature>
<dbReference type="PROSITE" id="PS50919">
    <property type="entry name" value="MIR"/>
    <property type="match status" value="2"/>
</dbReference>
<dbReference type="Pfam" id="PF16192">
    <property type="entry name" value="PMT_4TMC"/>
    <property type="match status" value="1"/>
</dbReference>
<dbReference type="PANTHER" id="PTHR10050">
    <property type="entry name" value="DOLICHYL-PHOSPHATE-MANNOSE--PROTEIN MANNOSYLTRANSFERASE"/>
    <property type="match status" value="1"/>
</dbReference>
<accession>A0ABD0LBL5</accession>
<feature type="region of interest" description="Disordered" evidence="14">
    <location>
        <begin position="1"/>
        <end position="61"/>
    </location>
</feature>
<comment type="similarity">
    <text evidence="3">Belongs to the glycosyltransferase 39 family.</text>
</comment>
<dbReference type="InterPro" id="IPR016093">
    <property type="entry name" value="MIR_motif"/>
</dbReference>
<reference evidence="17 18" key="1">
    <citation type="journal article" date="2023" name="Sci. Data">
        <title>Genome assembly of the Korean intertidal mud-creeper Batillaria attramentaria.</title>
        <authorList>
            <person name="Patra A.K."/>
            <person name="Ho P.T."/>
            <person name="Jun S."/>
            <person name="Lee S.J."/>
            <person name="Kim Y."/>
            <person name="Won Y.J."/>
        </authorList>
    </citation>
    <scope>NUCLEOTIDE SEQUENCE [LARGE SCALE GENOMIC DNA]</scope>
    <source>
        <strain evidence="17">Wonlab-2016</strain>
    </source>
</reference>
<evidence type="ECO:0000256" key="11">
    <source>
        <dbReference type="ARBA" id="ARBA00023136"/>
    </source>
</evidence>
<comment type="catalytic activity">
    <reaction evidence="13">
        <text>a di-trans,poly-cis-dolichyl beta-D-mannosyl phosphate + L-seryl-[protein] = 3-O-(alpha-D-mannosyl)-L-seryl-[protein] + a di-trans,poly-cis-dolichyl phosphate + H(+)</text>
        <dbReference type="Rhea" id="RHEA:17377"/>
        <dbReference type="Rhea" id="RHEA-COMP:9863"/>
        <dbReference type="Rhea" id="RHEA-COMP:13546"/>
        <dbReference type="Rhea" id="RHEA-COMP:19498"/>
        <dbReference type="Rhea" id="RHEA-COMP:19501"/>
        <dbReference type="ChEBI" id="CHEBI:15378"/>
        <dbReference type="ChEBI" id="CHEBI:29999"/>
        <dbReference type="ChEBI" id="CHEBI:57683"/>
        <dbReference type="ChEBI" id="CHEBI:58211"/>
        <dbReference type="ChEBI" id="CHEBI:137321"/>
        <dbReference type="EC" id="2.4.1.109"/>
    </reaction>
</comment>
<dbReference type="GO" id="GO:0005789">
    <property type="term" value="C:endoplasmic reticulum membrane"/>
    <property type="evidence" value="ECO:0007669"/>
    <property type="project" value="UniProtKB-SubCell"/>
</dbReference>
<proteinExistence type="inferred from homology"/>
<dbReference type="SUPFAM" id="SSF82109">
    <property type="entry name" value="MIR domain"/>
    <property type="match status" value="1"/>
</dbReference>
<evidence type="ECO:0000256" key="9">
    <source>
        <dbReference type="ARBA" id="ARBA00022824"/>
    </source>
</evidence>
<feature type="transmembrane region" description="Helical" evidence="15">
    <location>
        <begin position="141"/>
        <end position="162"/>
    </location>
</feature>
<evidence type="ECO:0000256" key="4">
    <source>
        <dbReference type="ARBA" id="ARBA00012839"/>
    </source>
</evidence>
<evidence type="ECO:0000256" key="5">
    <source>
        <dbReference type="ARBA" id="ARBA00022676"/>
    </source>
</evidence>
<evidence type="ECO:0000256" key="8">
    <source>
        <dbReference type="ARBA" id="ARBA00022737"/>
    </source>
</evidence>
<evidence type="ECO:0000256" key="13">
    <source>
        <dbReference type="ARBA" id="ARBA00045102"/>
    </source>
</evidence>
<dbReference type="InterPro" id="IPR036300">
    <property type="entry name" value="MIR_dom_sf"/>
</dbReference>
<feature type="transmembrane region" description="Helical" evidence="15">
    <location>
        <begin position="228"/>
        <end position="251"/>
    </location>
</feature>
<dbReference type="GO" id="GO:0004169">
    <property type="term" value="F:dolichyl-phosphate-mannose-protein mannosyltransferase activity"/>
    <property type="evidence" value="ECO:0007669"/>
    <property type="project" value="UniProtKB-EC"/>
</dbReference>
<comment type="pathway">
    <text evidence="2">Protein modification; protein glycosylation.</text>
</comment>
<comment type="subcellular location">
    <subcellularLocation>
        <location evidence="1">Endoplasmic reticulum membrane</location>
        <topology evidence="1">Multi-pass membrane protein</topology>
    </subcellularLocation>
</comment>
<dbReference type="EMBL" id="JACVVK020000062">
    <property type="protein sequence ID" value="KAK7496976.1"/>
    <property type="molecule type" value="Genomic_DNA"/>
</dbReference>
<keyword evidence="10 15" id="KW-1133">Transmembrane helix</keyword>
<sequence>MEGPGGTAAQLTRRRPPTASVASQSRLQQREQGDGAPVLESSFDPFLQSPSIDEGQGSRSEFGRMVSKPFTVRVEVDIMQILLTVASLVSRTWQLGLPRAVVFDELHFAKFEAMLVLRGTSNLKESGLSFLHNALLVQSRFMLMEGMLIFFSSLAVMAFLKFRNLGHRSFSVAWWFWLCLTGVAFTCSLSVKYSGVFTGLLILYLTTKDYWAMLDDIRISDMSLVKHLFSRLVMLMWVPVAVYLAIFYIHLTVLTKAGPHDNIMTSAFQASLEGGLAALTKGQPLNVAYGSQITLRHTANVGGSPCWLHSHAHVYPMRYPDSRGSSHQQQVTCYIFKDVNNWWIIKHPDRNSLVVDETPTYVRHGDIVQLVHGITTRALNSHDVAAPVTPQNQEVSCYVDYNVSMPAQNLWRVDIVNRQSDHDTWQTIQSQITGKQLPEWGFHQLEVTADRLINQRDTVWNVEEHRYSKSQGKEGQVADVEDADLLPLEPTHLSFWAKMWELQSKMFLSKQDTELEHKYSSQPTEWPFMARNIAYWMSSSNNAQIHLLGNVVVWYSSSIAILCYLLLGVFYFLRRQRAVLDITESEWQHFVFVGELAVGGYLLHYLPFLAADRTLFLHHYLPAVIFKILALTALLDHLALQHWRFVPVSAIVTYGTVVLISGAVYTFLELLPVTFGNVDLTPEDIQKLTWRDTWDFLQHTRV</sequence>
<organism evidence="17 18">
    <name type="scientific">Batillaria attramentaria</name>
    <dbReference type="NCBI Taxonomy" id="370345"/>
    <lineage>
        <taxon>Eukaryota</taxon>
        <taxon>Metazoa</taxon>
        <taxon>Spiralia</taxon>
        <taxon>Lophotrochozoa</taxon>
        <taxon>Mollusca</taxon>
        <taxon>Gastropoda</taxon>
        <taxon>Caenogastropoda</taxon>
        <taxon>Sorbeoconcha</taxon>
        <taxon>Cerithioidea</taxon>
        <taxon>Batillariidae</taxon>
        <taxon>Batillaria</taxon>
    </lineage>
</organism>
<dbReference type="InterPro" id="IPR027005">
    <property type="entry name" value="PMT-like"/>
</dbReference>
<feature type="transmembrane region" description="Helical" evidence="15">
    <location>
        <begin position="645"/>
        <end position="668"/>
    </location>
</feature>
<evidence type="ECO:0000256" key="15">
    <source>
        <dbReference type="SAM" id="Phobius"/>
    </source>
</evidence>
<evidence type="ECO:0000256" key="6">
    <source>
        <dbReference type="ARBA" id="ARBA00022679"/>
    </source>
</evidence>
<keyword evidence="5" id="KW-0328">Glycosyltransferase</keyword>
<keyword evidence="7 15" id="KW-0812">Transmembrane</keyword>
<dbReference type="AlphaFoldDB" id="A0ABD0LBL5"/>
<evidence type="ECO:0000256" key="14">
    <source>
        <dbReference type="SAM" id="MobiDB-lite"/>
    </source>
</evidence>
<evidence type="ECO:0000256" key="1">
    <source>
        <dbReference type="ARBA" id="ARBA00004477"/>
    </source>
</evidence>
<feature type="transmembrane region" description="Helical" evidence="15">
    <location>
        <begin position="589"/>
        <end position="608"/>
    </location>
</feature>
<feature type="transmembrane region" description="Helical" evidence="15">
    <location>
        <begin position="620"/>
        <end position="638"/>
    </location>
</feature>
<keyword evidence="18" id="KW-1185">Reference proteome</keyword>
<dbReference type="PANTHER" id="PTHR10050:SF51">
    <property type="entry name" value="PROTEIN O-MANNOSYL-TRANSFERASE 1"/>
    <property type="match status" value="1"/>
</dbReference>
<keyword evidence="11 15" id="KW-0472">Membrane</keyword>
<evidence type="ECO:0000256" key="7">
    <source>
        <dbReference type="ARBA" id="ARBA00022692"/>
    </source>
</evidence>
<feature type="transmembrane region" description="Helical" evidence="15">
    <location>
        <begin position="174"/>
        <end position="207"/>
    </location>
</feature>
<comment type="caution">
    <text evidence="17">The sequence shown here is derived from an EMBL/GenBank/DDBJ whole genome shotgun (WGS) entry which is preliminary data.</text>
</comment>
<feature type="transmembrane region" description="Helical" evidence="15">
    <location>
        <begin position="552"/>
        <end position="573"/>
    </location>
</feature>
<dbReference type="InterPro" id="IPR003342">
    <property type="entry name" value="ArnT-like_N"/>
</dbReference>
<evidence type="ECO:0000313" key="17">
    <source>
        <dbReference type="EMBL" id="KAK7496976.1"/>
    </source>
</evidence>
<dbReference type="Pfam" id="PF02815">
    <property type="entry name" value="MIR"/>
    <property type="match status" value="1"/>
</dbReference>
<keyword evidence="8" id="KW-0677">Repeat</keyword>
<comment type="catalytic activity">
    <reaction evidence="12">
        <text>a di-trans,poly-cis-dolichyl beta-D-mannosyl phosphate + L-threonyl-[protein] = 3-O-(alpha-D-mannosyl)-L-threonyl-[protein] + a di-trans,poly-cis-dolichyl phosphate + H(+)</text>
        <dbReference type="Rhea" id="RHEA:53396"/>
        <dbReference type="Rhea" id="RHEA-COMP:11060"/>
        <dbReference type="Rhea" id="RHEA-COMP:13547"/>
        <dbReference type="Rhea" id="RHEA-COMP:19498"/>
        <dbReference type="Rhea" id="RHEA-COMP:19501"/>
        <dbReference type="ChEBI" id="CHEBI:15378"/>
        <dbReference type="ChEBI" id="CHEBI:30013"/>
        <dbReference type="ChEBI" id="CHEBI:57683"/>
        <dbReference type="ChEBI" id="CHEBI:58211"/>
        <dbReference type="ChEBI" id="CHEBI:137323"/>
        <dbReference type="EC" id="2.4.1.109"/>
    </reaction>
</comment>
<evidence type="ECO:0000256" key="10">
    <source>
        <dbReference type="ARBA" id="ARBA00022989"/>
    </source>
</evidence>
<gene>
    <name evidence="17" type="ORF">BaRGS_00011712</name>
</gene>
<dbReference type="EC" id="2.4.1.109" evidence="4"/>
<dbReference type="FunFam" id="2.80.10.50:FF:000012">
    <property type="entry name" value="Protein O-mannosyl-transferase 1"/>
    <property type="match status" value="1"/>
</dbReference>
<dbReference type="SMART" id="SM00472">
    <property type="entry name" value="MIR"/>
    <property type="match status" value="2"/>
</dbReference>
<evidence type="ECO:0000256" key="12">
    <source>
        <dbReference type="ARBA" id="ARBA00045085"/>
    </source>
</evidence>
<dbReference type="CDD" id="cd23281">
    <property type="entry name" value="beta-trefoil_MIR_POMT1"/>
    <property type="match status" value="1"/>
</dbReference>
<keyword evidence="6" id="KW-0808">Transferase</keyword>
<keyword evidence="9" id="KW-0256">Endoplasmic reticulum</keyword>